<organism evidence="1 2">
    <name type="scientific">Hygrophoropsis aurantiaca</name>
    <dbReference type="NCBI Taxonomy" id="72124"/>
    <lineage>
        <taxon>Eukaryota</taxon>
        <taxon>Fungi</taxon>
        <taxon>Dikarya</taxon>
        <taxon>Basidiomycota</taxon>
        <taxon>Agaricomycotina</taxon>
        <taxon>Agaricomycetes</taxon>
        <taxon>Agaricomycetidae</taxon>
        <taxon>Boletales</taxon>
        <taxon>Coniophorineae</taxon>
        <taxon>Hygrophoropsidaceae</taxon>
        <taxon>Hygrophoropsis</taxon>
    </lineage>
</organism>
<proteinExistence type="predicted"/>
<comment type="caution">
    <text evidence="1">The sequence shown here is derived from an EMBL/GenBank/DDBJ whole genome shotgun (WGS) entry which is preliminary data.</text>
</comment>
<dbReference type="Proteomes" id="UP000790377">
    <property type="component" value="Unassembled WGS sequence"/>
</dbReference>
<accession>A0ACB8ACZ6</accession>
<evidence type="ECO:0000313" key="2">
    <source>
        <dbReference type="Proteomes" id="UP000790377"/>
    </source>
</evidence>
<dbReference type="EMBL" id="MU267686">
    <property type="protein sequence ID" value="KAH7911195.1"/>
    <property type="molecule type" value="Genomic_DNA"/>
</dbReference>
<keyword evidence="2" id="KW-1185">Reference proteome</keyword>
<protein>
    <submittedName>
        <fullName evidence="1">Uncharacterized protein</fullName>
    </submittedName>
</protein>
<evidence type="ECO:0000313" key="1">
    <source>
        <dbReference type="EMBL" id="KAH7911195.1"/>
    </source>
</evidence>
<name>A0ACB8ACZ6_9AGAM</name>
<gene>
    <name evidence="1" type="ORF">BJ138DRAFT_1007091</name>
</gene>
<sequence>MQLPTVTNCYALMSPHVSSIFSENLAAQYSATSVQNPQYQPQTAEALSGFSDNVLGFQTALAELGAGHGLANFDKTNDVEILIKNMDNLIKDVLTATVQLVDQLPVIGPVLGPIIYDIKCYIDEILNLVENLTDATINALQPVLQASLGSAIMASCRCGVKVLGLCI</sequence>
<reference evidence="1" key="1">
    <citation type="journal article" date="2021" name="New Phytol.">
        <title>Evolutionary innovations through gain and loss of genes in the ectomycorrhizal Boletales.</title>
        <authorList>
            <person name="Wu G."/>
            <person name="Miyauchi S."/>
            <person name="Morin E."/>
            <person name="Kuo A."/>
            <person name="Drula E."/>
            <person name="Varga T."/>
            <person name="Kohler A."/>
            <person name="Feng B."/>
            <person name="Cao Y."/>
            <person name="Lipzen A."/>
            <person name="Daum C."/>
            <person name="Hundley H."/>
            <person name="Pangilinan J."/>
            <person name="Johnson J."/>
            <person name="Barry K."/>
            <person name="LaButti K."/>
            <person name="Ng V."/>
            <person name="Ahrendt S."/>
            <person name="Min B."/>
            <person name="Choi I.G."/>
            <person name="Park H."/>
            <person name="Plett J.M."/>
            <person name="Magnuson J."/>
            <person name="Spatafora J.W."/>
            <person name="Nagy L.G."/>
            <person name="Henrissat B."/>
            <person name="Grigoriev I.V."/>
            <person name="Yang Z.L."/>
            <person name="Xu J."/>
            <person name="Martin F.M."/>
        </authorList>
    </citation>
    <scope>NUCLEOTIDE SEQUENCE</scope>
    <source>
        <strain evidence="1">ATCC 28755</strain>
    </source>
</reference>